<evidence type="ECO:0000256" key="4">
    <source>
        <dbReference type="ARBA" id="ARBA00023136"/>
    </source>
</evidence>
<evidence type="ECO:0000256" key="3">
    <source>
        <dbReference type="ARBA" id="ARBA00022729"/>
    </source>
</evidence>
<protein>
    <submittedName>
        <fullName evidence="9">RagB/SusD family nutrient uptake outer membrane protein</fullName>
    </submittedName>
</protein>
<comment type="subcellular location">
    <subcellularLocation>
        <location evidence="1">Cell outer membrane</location>
    </subcellularLocation>
</comment>
<reference evidence="9" key="1">
    <citation type="journal article" date="2023" name="Comput. Struct. Biotechnol. J.">
        <title>Discovery of a novel marine Bacteroidetes with a rich repertoire of carbohydrate-active enzymes.</title>
        <authorList>
            <person name="Chen B."/>
            <person name="Liu G."/>
            <person name="Chen Q."/>
            <person name="Wang H."/>
            <person name="Liu L."/>
            <person name="Tang K."/>
        </authorList>
    </citation>
    <scope>NUCLEOTIDE SEQUENCE</scope>
    <source>
        <strain evidence="9">TK19036</strain>
    </source>
</reference>
<reference evidence="9" key="2">
    <citation type="journal article" date="2024" name="Antonie Van Leeuwenhoek">
        <title>Roseihalotalea indica gen. nov., sp. nov., a halophilic Bacteroidetes from mesopelagic Southwest Indian Ocean with higher carbohydrate metabolic potential.</title>
        <authorList>
            <person name="Chen B."/>
            <person name="Zhang M."/>
            <person name="Lin D."/>
            <person name="Ye J."/>
            <person name="Tang K."/>
        </authorList>
    </citation>
    <scope>NUCLEOTIDE SEQUENCE</scope>
    <source>
        <strain evidence="9">TK19036</strain>
    </source>
</reference>
<evidence type="ECO:0000256" key="2">
    <source>
        <dbReference type="ARBA" id="ARBA00006275"/>
    </source>
</evidence>
<evidence type="ECO:0000313" key="9">
    <source>
        <dbReference type="EMBL" id="WKN38784.1"/>
    </source>
</evidence>
<dbReference type="Pfam" id="PF14322">
    <property type="entry name" value="SusD-like_3"/>
    <property type="match status" value="1"/>
</dbReference>
<keyword evidence="4" id="KW-0472">Membrane</keyword>
<sequence length="560" mass="65367">MKLRYYTPLLLIFFLVLGCTNLDEKWYDKVVPETFYQSEENIKAALYRPFTHARWYVENDRWRVQEYTADHFAITTKGRHWYNGGENERYHYHRWTVEDNWIWQTWRGTLMGVALALDTKQDLEKLNYEQFALTQADKDDHVNQLNSLIAFFYLRGLDFFGGLPIFTSLDQENLPRNTEQETFDHIETLLLEAIDKLPMKEAGQAEEGAIKRAAAAAMLARLYLNAEAYIGQPMYAECAQICQDIIDNKYGAYELDADWFGPFDFYNNESPEVIWSMPSEFTKLEYNWFYANFYHYNTRFYFDIDQGNNNGAHLQPSRKPDSTLYTQEFKLGSPYEKFDDGDFRKEPYAYLGGGRYEGMFLVGDQISPITGEPSLGTEEYKDELIVFDDRVGRFSEVGPDKNYSSVDQLPSKMSEGEENSGVRLVKVPIPSSADDNLRWGGDHVVIRLAEVYYMLAECQWRAGNQAEAAMLINQVRQRNFPEGNDPNPATAQNLDEYRMLDEWGIEFIGEGRRRTDLIRWNKFTTESWWDHEPSQEHLRRFPVPLQAISGNNNLVQNPGY</sequence>
<organism evidence="9">
    <name type="scientific">Roseihalotalea indica</name>
    <dbReference type="NCBI Taxonomy" id="2867963"/>
    <lineage>
        <taxon>Bacteria</taxon>
        <taxon>Pseudomonadati</taxon>
        <taxon>Bacteroidota</taxon>
        <taxon>Cytophagia</taxon>
        <taxon>Cytophagales</taxon>
        <taxon>Catalimonadaceae</taxon>
        <taxon>Roseihalotalea</taxon>
    </lineage>
</organism>
<dbReference type="EMBL" id="CP120682">
    <property type="protein sequence ID" value="WKN38784.1"/>
    <property type="molecule type" value="Genomic_DNA"/>
</dbReference>
<gene>
    <name evidence="9" type="ORF">K4G66_08720</name>
</gene>
<name>A0AA49JHC2_9BACT</name>
<feature type="domain" description="RagB/SusD" evidence="7">
    <location>
        <begin position="271"/>
        <end position="560"/>
    </location>
</feature>
<keyword evidence="5" id="KW-0998">Cell outer membrane</keyword>
<dbReference type="InterPro" id="IPR011990">
    <property type="entry name" value="TPR-like_helical_dom_sf"/>
</dbReference>
<evidence type="ECO:0000256" key="6">
    <source>
        <dbReference type="SAM" id="MobiDB-lite"/>
    </source>
</evidence>
<dbReference type="InterPro" id="IPR033985">
    <property type="entry name" value="SusD-like_N"/>
</dbReference>
<proteinExistence type="inferred from homology"/>
<dbReference type="GO" id="GO:0009279">
    <property type="term" value="C:cell outer membrane"/>
    <property type="evidence" value="ECO:0007669"/>
    <property type="project" value="UniProtKB-SubCell"/>
</dbReference>
<dbReference type="SUPFAM" id="SSF48452">
    <property type="entry name" value="TPR-like"/>
    <property type="match status" value="1"/>
</dbReference>
<keyword evidence="3" id="KW-0732">Signal</keyword>
<evidence type="ECO:0000256" key="5">
    <source>
        <dbReference type="ARBA" id="ARBA00023237"/>
    </source>
</evidence>
<dbReference type="Gene3D" id="1.25.40.390">
    <property type="match status" value="1"/>
</dbReference>
<dbReference type="InterPro" id="IPR012944">
    <property type="entry name" value="SusD_RagB_dom"/>
</dbReference>
<evidence type="ECO:0000256" key="1">
    <source>
        <dbReference type="ARBA" id="ARBA00004442"/>
    </source>
</evidence>
<dbReference type="PROSITE" id="PS51257">
    <property type="entry name" value="PROKAR_LIPOPROTEIN"/>
    <property type="match status" value="1"/>
</dbReference>
<evidence type="ECO:0000259" key="8">
    <source>
        <dbReference type="Pfam" id="PF14322"/>
    </source>
</evidence>
<feature type="domain" description="SusD-like N-terminal" evidence="8">
    <location>
        <begin position="22"/>
        <end position="224"/>
    </location>
</feature>
<accession>A0AA49JHC2</accession>
<comment type="similarity">
    <text evidence="2">Belongs to the SusD family.</text>
</comment>
<feature type="region of interest" description="Disordered" evidence="6">
    <location>
        <begin position="398"/>
        <end position="417"/>
    </location>
</feature>
<dbReference type="AlphaFoldDB" id="A0AA49JHC2"/>
<evidence type="ECO:0000259" key="7">
    <source>
        <dbReference type="Pfam" id="PF07980"/>
    </source>
</evidence>
<dbReference type="Pfam" id="PF07980">
    <property type="entry name" value="SusD_RagB"/>
    <property type="match status" value="1"/>
</dbReference>